<evidence type="ECO:0000313" key="2">
    <source>
        <dbReference type="EMBL" id="AJG20629.1"/>
    </source>
</evidence>
<dbReference type="EMBL" id="CP010536">
    <property type="protein sequence ID" value="AJG20629.1"/>
    <property type="molecule type" value="Genomic_DNA"/>
</dbReference>
<sequence>MDTPADSAAGNPASGAVPAGRPGVTMAVVMRRVPLASRWQPWKWELDTVLPDLGEFGAVPHCLAQDEHGARWLYPGYAVTLFRDEAEGYYLNLTSTAPCWFVLWRMAEEGGQAAVPTSRDGEPLPVPVTVTLSYNEAGRWLDAGETVENVPLAPEQLDWLQAYVAQYYRPEPKKRRRPESFKAPQDRARY</sequence>
<evidence type="ECO:0000313" key="3">
    <source>
        <dbReference type="Proteomes" id="UP000031843"/>
    </source>
</evidence>
<dbReference type="AlphaFoldDB" id="A0A0C4YF97"/>
<keyword evidence="3" id="KW-1185">Reference proteome</keyword>
<dbReference type="STRING" id="68895.RR42_m3261"/>
<organism evidence="2 3">
    <name type="scientific">Cupriavidus basilensis</name>
    <dbReference type="NCBI Taxonomy" id="68895"/>
    <lineage>
        <taxon>Bacteria</taxon>
        <taxon>Pseudomonadati</taxon>
        <taxon>Pseudomonadota</taxon>
        <taxon>Betaproteobacteria</taxon>
        <taxon>Burkholderiales</taxon>
        <taxon>Burkholderiaceae</taxon>
        <taxon>Cupriavidus</taxon>
    </lineage>
</organism>
<reference evidence="2 3" key="1">
    <citation type="journal article" date="2015" name="Genome Announc.">
        <title>Complete Genome Sequence of Cupriavidus basilensis 4G11, Isolated from the Oak Ridge Field Research Center Site.</title>
        <authorList>
            <person name="Ray J."/>
            <person name="Waters R.J."/>
            <person name="Skerker J.M."/>
            <person name="Kuehl J.V."/>
            <person name="Price M.N."/>
            <person name="Huang J."/>
            <person name="Chakraborty R."/>
            <person name="Arkin A.P."/>
            <person name="Deutschbauer A."/>
        </authorList>
    </citation>
    <scope>NUCLEOTIDE SEQUENCE [LARGE SCALE GENOMIC DNA]</scope>
    <source>
        <strain evidence="2">4G11</strain>
    </source>
</reference>
<evidence type="ECO:0008006" key="4">
    <source>
        <dbReference type="Google" id="ProtNLM"/>
    </source>
</evidence>
<dbReference type="Pfam" id="PF11749">
    <property type="entry name" value="DUF3305"/>
    <property type="match status" value="1"/>
</dbReference>
<name>A0A0C4YF97_9BURK</name>
<dbReference type="Proteomes" id="UP000031843">
    <property type="component" value="Chromosome main"/>
</dbReference>
<gene>
    <name evidence="2" type="ORF">RR42_m3261</name>
</gene>
<feature type="compositionally biased region" description="Basic and acidic residues" evidence="1">
    <location>
        <begin position="178"/>
        <end position="190"/>
    </location>
</feature>
<protein>
    <recommendedName>
        <fullName evidence="4">DUF3305 domain-containing protein</fullName>
    </recommendedName>
</protein>
<evidence type="ECO:0000256" key="1">
    <source>
        <dbReference type="SAM" id="MobiDB-lite"/>
    </source>
</evidence>
<dbReference type="InterPro" id="IPR021736">
    <property type="entry name" value="DUF3305"/>
</dbReference>
<feature type="region of interest" description="Disordered" evidence="1">
    <location>
        <begin position="171"/>
        <end position="190"/>
    </location>
</feature>
<dbReference type="OrthoDB" id="8526034at2"/>
<proteinExistence type="predicted"/>
<accession>A0A0C4YF97</accession>
<dbReference type="RefSeq" id="WP_043348792.1">
    <property type="nucleotide sequence ID" value="NZ_CP010536.1"/>
</dbReference>
<dbReference type="KEGG" id="cbw:RR42_m3261"/>